<feature type="domain" description="DNA methylase N-4/N-6" evidence="10">
    <location>
        <begin position="34"/>
        <end position="278"/>
    </location>
</feature>
<evidence type="ECO:0000256" key="1">
    <source>
        <dbReference type="ARBA" id="ARBA00010203"/>
    </source>
</evidence>
<dbReference type="Pfam" id="PF01555">
    <property type="entry name" value="N6_N4_Mtase"/>
    <property type="match status" value="2"/>
</dbReference>
<evidence type="ECO:0000259" key="10">
    <source>
        <dbReference type="Pfam" id="PF01555"/>
    </source>
</evidence>
<name>A0A1G8SX15_9EURY</name>
<dbReference type="CDD" id="cd02440">
    <property type="entry name" value="AdoMet_MTases"/>
    <property type="match status" value="1"/>
</dbReference>
<dbReference type="InterPro" id="IPR029063">
    <property type="entry name" value="SAM-dependent_MTases_sf"/>
</dbReference>
<feature type="domain" description="DNA methylase N-4/N-6" evidence="10">
    <location>
        <begin position="397"/>
        <end position="435"/>
    </location>
</feature>
<dbReference type="GO" id="GO:0032259">
    <property type="term" value="P:methylation"/>
    <property type="evidence" value="ECO:0007669"/>
    <property type="project" value="UniProtKB-KW"/>
</dbReference>
<dbReference type="Gene3D" id="3.40.50.150">
    <property type="entry name" value="Vaccinia Virus protein VP39"/>
    <property type="match status" value="2"/>
</dbReference>
<evidence type="ECO:0000256" key="7">
    <source>
        <dbReference type="ARBA" id="ARBA00049120"/>
    </source>
</evidence>
<gene>
    <name evidence="11" type="ORF">SAMN05216226_102191</name>
</gene>
<keyword evidence="3" id="KW-0808">Transferase</keyword>
<evidence type="ECO:0000313" key="12">
    <source>
        <dbReference type="Proteomes" id="UP000198856"/>
    </source>
</evidence>
<evidence type="ECO:0000256" key="3">
    <source>
        <dbReference type="ARBA" id="ARBA00022679"/>
    </source>
</evidence>
<dbReference type="GO" id="GO:0015667">
    <property type="term" value="F:site-specific DNA-methyltransferase (cytosine-N4-specific) activity"/>
    <property type="evidence" value="ECO:0007669"/>
    <property type="project" value="UniProtKB-EC"/>
</dbReference>
<protein>
    <recommendedName>
        <fullName evidence="8">Type II methyltransferase</fullName>
        <ecNumber evidence="8">2.1.1.113</ecNumber>
    </recommendedName>
    <alternativeName>
        <fullName evidence="8">N-4 cytosine-specific methyltransferase</fullName>
    </alternativeName>
</protein>
<feature type="region of interest" description="Disordered" evidence="9">
    <location>
        <begin position="210"/>
        <end position="242"/>
    </location>
</feature>
<feature type="compositionally biased region" description="Acidic residues" evidence="9">
    <location>
        <begin position="223"/>
        <end position="234"/>
    </location>
</feature>
<dbReference type="GO" id="GO:0009307">
    <property type="term" value="P:DNA restriction-modification system"/>
    <property type="evidence" value="ECO:0007669"/>
    <property type="project" value="UniProtKB-KW"/>
</dbReference>
<dbReference type="InterPro" id="IPR002941">
    <property type="entry name" value="DNA_methylase_N4/N6"/>
</dbReference>
<dbReference type="OrthoDB" id="38200at2157"/>
<keyword evidence="2 8" id="KW-0489">Methyltransferase</keyword>
<dbReference type="PROSITE" id="PS00093">
    <property type="entry name" value="N4_MTASE"/>
    <property type="match status" value="1"/>
</dbReference>
<feature type="region of interest" description="Disordered" evidence="9">
    <location>
        <begin position="447"/>
        <end position="473"/>
    </location>
</feature>
<keyword evidence="4 8" id="KW-0949">S-adenosyl-L-methionine</keyword>
<dbReference type="SUPFAM" id="SSF53335">
    <property type="entry name" value="S-adenosyl-L-methionine-dependent methyltransferases"/>
    <property type="match status" value="2"/>
</dbReference>
<evidence type="ECO:0000256" key="6">
    <source>
        <dbReference type="ARBA" id="ARBA00023125"/>
    </source>
</evidence>
<dbReference type="PRINTS" id="PR00508">
    <property type="entry name" value="S21N4MTFRASE"/>
</dbReference>
<feature type="region of interest" description="Disordered" evidence="9">
    <location>
        <begin position="98"/>
        <end position="121"/>
    </location>
</feature>
<dbReference type="GO" id="GO:0003677">
    <property type="term" value="F:DNA binding"/>
    <property type="evidence" value="ECO:0007669"/>
    <property type="project" value="UniProtKB-KW"/>
</dbReference>
<dbReference type="AlphaFoldDB" id="A0A1G8SX15"/>
<feature type="compositionally biased region" description="Basic and acidic residues" evidence="9">
    <location>
        <begin position="101"/>
        <end position="114"/>
    </location>
</feature>
<evidence type="ECO:0000256" key="9">
    <source>
        <dbReference type="SAM" id="MobiDB-lite"/>
    </source>
</evidence>
<reference evidence="11 12" key="1">
    <citation type="submission" date="2016-10" db="EMBL/GenBank/DDBJ databases">
        <authorList>
            <person name="de Groot N.N."/>
        </authorList>
    </citation>
    <scope>NUCLEOTIDE SEQUENCE [LARGE SCALE GENOMIC DNA]</scope>
    <source>
        <strain evidence="11 12">IBRC-M10015</strain>
    </source>
</reference>
<dbReference type="InterPro" id="IPR017985">
    <property type="entry name" value="MeTrfase_CN4_CS"/>
</dbReference>
<dbReference type="STRING" id="890420.SAMN05216226_102191"/>
<dbReference type="GO" id="GO:0008170">
    <property type="term" value="F:N-methyltransferase activity"/>
    <property type="evidence" value="ECO:0007669"/>
    <property type="project" value="InterPro"/>
</dbReference>
<dbReference type="RefSeq" id="WP_092699209.1">
    <property type="nucleotide sequence ID" value="NZ_FNFC01000002.1"/>
</dbReference>
<evidence type="ECO:0000256" key="4">
    <source>
        <dbReference type="ARBA" id="ARBA00022691"/>
    </source>
</evidence>
<keyword evidence="6" id="KW-0238">DNA-binding</keyword>
<keyword evidence="5 8" id="KW-0680">Restriction system</keyword>
<keyword evidence="12" id="KW-1185">Reference proteome</keyword>
<evidence type="ECO:0000256" key="5">
    <source>
        <dbReference type="ARBA" id="ARBA00022747"/>
    </source>
</evidence>
<comment type="similarity">
    <text evidence="1">Belongs to the N(4)/N(6)-methyltransferase family. N(4) subfamily.</text>
</comment>
<organism evidence="11 12">
    <name type="scientific">Halovenus aranensis</name>
    <dbReference type="NCBI Taxonomy" id="890420"/>
    <lineage>
        <taxon>Archaea</taxon>
        <taxon>Methanobacteriati</taxon>
        <taxon>Methanobacteriota</taxon>
        <taxon>Stenosarchaea group</taxon>
        <taxon>Halobacteria</taxon>
        <taxon>Halobacteriales</taxon>
        <taxon>Haloarculaceae</taxon>
        <taxon>Halovenus</taxon>
    </lineage>
</organism>
<dbReference type="InterPro" id="IPR001091">
    <property type="entry name" value="RM_Methyltransferase"/>
</dbReference>
<dbReference type="Proteomes" id="UP000198856">
    <property type="component" value="Unassembled WGS sequence"/>
</dbReference>
<evidence type="ECO:0000313" key="11">
    <source>
        <dbReference type="EMBL" id="SDJ33789.1"/>
    </source>
</evidence>
<dbReference type="EMBL" id="FNFC01000002">
    <property type="protein sequence ID" value="SDJ33789.1"/>
    <property type="molecule type" value="Genomic_DNA"/>
</dbReference>
<comment type="catalytic activity">
    <reaction evidence="7 8">
        <text>a 2'-deoxycytidine in DNA + S-adenosyl-L-methionine = an N(4)-methyl-2'-deoxycytidine in DNA + S-adenosyl-L-homocysteine + H(+)</text>
        <dbReference type="Rhea" id="RHEA:16857"/>
        <dbReference type="Rhea" id="RHEA-COMP:11369"/>
        <dbReference type="Rhea" id="RHEA-COMP:13674"/>
        <dbReference type="ChEBI" id="CHEBI:15378"/>
        <dbReference type="ChEBI" id="CHEBI:57856"/>
        <dbReference type="ChEBI" id="CHEBI:59789"/>
        <dbReference type="ChEBI" id="CHEBI:85452"/>
        <dbReference type="ChEBI" id="CHEBI:137933"/>
        <dbReference type="EC" id="2.1.1.113"/>
    </reaction>
</comment>
<proteinExistence type="inferred from homology"/>
<sequence length="473" mass="52514">MASEDTDAFDESWASDIHQGDAAETLAEMPESSVHMAMTSPPYFGLRNYGVDGQIGLEDSLDEYISELLDVASELRRVLREDGSWWLNLGDSFAGSWGAQSKDDEANHRSRDAYPGKTPARSGALRRKSKMLVPHRVAIALEDAGWIVRADCPWVKPNPMPHPVKDRLHEHKEFVFHLTPEPDYWFDLDAVREPHKESSLERRGRYDYNTSGTAADAYPNEQNQDDEYIGTEPEDALHPNGKNPGDVFEIPVKAFPEAHFAVYPPELCEAPIKSSCPPTVCAACGTPYERDVEEVPVWERDRSEIEREQLKKALDRFDKSDLTEEHLEAVRRVGFNDAGYTEVHQVGLGKAGEDAEVLAREAKEVLGGYFREITLTAHETAGWSQACDCDTDETDAGIVLDPFAGAGTTCMVAKDLGRRFIGIDLNPDYVALAQKRVGVTVEEPERLLEDDAQTTLVQTDGGRESSPCDTGGE</sequence>
<evidence type="ECO:0000256" key="2">
    <source>
        <dbReference type="ARBA" id="ARBA00022603"/>
    </source>
</evidence>
<dbReference type="EC" id="2.1.1.113" evidence="8"/>
<accession>A0A1G8SX15</accession>
<evidence type="ECO:0000256" key="8">
    <source>
        <dbReference type="RuleBase" id="RU362026"/>
    </source>
</evidence>